<dbReference type="GO" id="GO:0016616">
    <property type="term" value="F:oxidoreductase activity, acting on the CH-OH group of donors, NAD or NADP as acceptor"/>
    <property type="evidence" value="ECO:0007669"/>
    <property type="project" value="InterPro"/>
</dbReference>
<dbReference type="InterPro" id="IPR029753">
    <property type="entry name" value="D-isomer_DH_CS"/>
</dbReference>
<dbReference type="SUPFAM" id="SSF52283">
    <property type="entry name" value="Formate/glycerate dehydrogenase catalytic domain-like"/>
    <property type="match status" value="1"/>
</dbReference>
<dbReference type="InterPro" id="IPR036291">
    <property type="entry name" value="NAD(P)-bd_dom_sf"/>
</dbReference>
<protein>
    <submittedName>
        <fullName evidence="7">2-hydroxyacid dehydrogenase</fullName>
    </submittedName>
</protein>
<dbReference type="NCBIfam" id="NF005069">
    <property type="entry name" value="PRK06487.1"/>
    <property type="match status" value="1"/>
</dbReference>
<evidence type="ECO:0000256" key="2">
    <source>
        <dbReference type="ARBA" id="ARBA00023002"/>
    </source>
</evidence>
<dbReference type="PROSITE" id="PS00671">
    <property type="entry name" value="D_2_HYDROXYACID_DH_3"/>
    <property type="match status" value="1"/>
</dbReference>
<gene>
    <name evidence="7" type="ORF">EH243_10410</name>
</gene>
<sequence length="317" mass="33335">MKAVFLDLNSLDCDDLNLAELKAQFTEFNGYPATSQQQVAARIAGADVVIVNKVELDGAALAGATQLKHVCIAATGTNNVDLQAAADNGITVSNCQAYGTASVVQHVMSMMLALHTNLIAYNEAARNGQWAQAEQFCLLDYPIQELNGKTLGIVGYGNLGASVAQLASAFGMKVLVAQRIGGDTVAGRVALEELLSQVDVLSLHCPLTAQTRDLIDADAIVQMKTGAFIINAARGGIVNEAALAAALRSGKLAGAATDVLIQEPPVDGNPLLADDIPNLIVTPHSAWGSVQARQRIVEQLTETIEGLKRGERIRVVN</sequence>
<dbReference type="Pfam" id="PF02826">
    <property type="entry name" value="2-Hacid_dh_C"/>
    <property type="match status" value="1"/>
</dbReference>
<dbReference type="AlphaFoldDB" id="A0A430KQ62"/>
<dbReference type="InterPro" id="IPR006139">
    <property type="entry name" value="D-isomer_2_OHA_DH_cat_dom"/>
</dbReference>
<evidence type="ECO:0000313" key="7">
    <source>
        <dbReference type="EMBL" id="RTE65679.1"/>
    </source>
</evidence>
<dbReference type="EMBL" id="RQXW01000008">
    <property type="protein sequence ID" value="RTE65679.1"/>
    <property type="molecule type" value="Genomic_DNA"/>
</dbReference>
<evidence type="ECO:0000259" key="5">
    <source>
        <dbReference type="Pfam" id="PF00389"/>
    </source>
</evidence>
<accession>A0A430KQ62</accession>
<dbReference type="PANTHER" id="PTHR43761">
    <property type="entry name" value="D-ISOMER SPECIFIC 2-HYDROXYACID DEHYDROGENASE FAMILY PROTEIN (AFU_ORTHOLOGUE AFUA_1G13630)"/>
    <property type="match status" value="1"/>
</dbReference>
<name>A0A430KQ62_9GAMM</name>
<dbReference type="Gene3D" id="3.40.50.720">
    <property type="entry name" value="NAD(P)-binding Rossmann-like Domain"/>
    <property type="match status" value="2"/>
</dbReference>
<dbReference type="InterPro" id="IPR006140">
    <property type="entry name" value="D-isomer_DH_NAD-bd"/>
</dbReference>
<dbReference type="GO" id="GO:0051287">
    <property type="term" value="F:NAD binding"/>
    <property type="evidence" value="ECO:0007669"/>
    <property type="project" value="InterPro"/>
</dbReference>
<evidence type="ECO:0000259" key="6">
    <source>
        <dbReference type="Pfam" id="PF02826"/>
    </source>
</evidence>
<evidence type="ECO:0000256" key="1">
    <source>
        <dbReference type="ARBA" id="ARBA00005854"/>
    </source>
</evidence>
<dbReference type="PANTHER" id="PTHR43761:SF1">
    <property type="entry name" value="D-ISOMER SPECIFIC 2-HYDROXYACID DEHYDROGENASE CATALYTIC DOMAIN-CONTAINING PROTEIN-RELATED"/>
    <property type="match status" value="1"/>
</dbReference>
<feature type="domain" description="D-isomer specific 2-hydroxyacid dehydrogenase NAD-binding" evidence="6">
    <location>
        <begin position="108"/>
        <end position="286"/>
    </location>
</feature>
<organism evidence="7 8">
    <name type="scientific">Amphritea opalescens</name>
    <dbReference type="NCBI Taxonomy" id="2490544"/>
    <lineage>
        <taxon>Bacteria</taxon>
        <taxon>Pseudomonadati</taxon>
        <taxon>Pseudomonadota</taxon>
        <taxon>Gammaproteobacteria</taxon>
        <taxon>Oceanospirillales</taxon>
        <taxon>Oceanospirillaceae</taxon>
        <taxon>Amphritea</taxon>
    </lineage>
</organism>
<evidence type="ECO:0000256" key="4">
    <source>
        <dbReference type="RuleBase" id="RU003719"/>
    </source>
</evidence>
<feature type="domain" description="D-isomer specific 2-hydroxyacid dehydrogenase catalytic" evidence="5">
    <location>
        <begin position="19"/>
        <end position="313"/>
    </location>
</feature>
<dbReference type="CDD" id="cd12162">
    <property type="entry name" value="2-Hacid_dh_4"/>
    <property type="match status" value="1"/>
</dbReference>
<dbReference type="Proteomes" id="UP000283087">
    <property type="component" value="Unassembled WGS sequence"/>
</dbReference>
<evidence type="ECO:0000256" key="3">
    <source>
        <dbReference type="ARBA" id="ARBA00023027"/>
    </source>
</evidence>
<evidence type="ECO:0000313" key="8">
    <source>
        <dbReference type="Proteomes" id="UP000283087"/>
    </source>
</evidence>
<reference evidence="7 8" key="1">
    <citation type="submission" date="2018-11" db="EMBL/GenBank/DDBJ databases">
        <title>The draft genome sequence of Amphritea opalescens ANRC-JH13T.</title>
        <authorList>
            <person name="Fang Z."/>
            <person name="Zhang Y."/>
            <person name="Han X."/>
        </authorList>
    </citation>
    <scope>NUCLEOTIDE SEQUENCE [LARGE SCALE GENOMIC DNA]</scope>
    <source>
        <strain evidence="7 8">ANRC-JH13</strain>
    </source>
</reference>
<comment type="similarity">
    <text evidence="1 4">Belongs to the D-isomer specific 2-hydroxyacid dehydrogenase family.</text>
</comment>
<keyword evidence="3" id="KW-0520">NAD</keyword>
<dbReference type="Pfam" id="PF00389">
    <property type="entry name" value="2-Hacid_dh"/>
    <property type="match status" value="1"/>
</dbReference>
<keyword evidence="2 4" id="KW-0560">Oxidoreductase</keyword>
<proteinExistence type="inferred from homology"/>
<comment type="caution">
    <text evidence="7">The sequence shown here is derived from an EMBL/GenBank/DDBJ whole genome shotgun (WGS) entry which is preliminary data.</text>
</comment>
<dbReference type="RefSeq" id="WP_126158602.1">
    <property type="nucleotide sequence ID" value="NZ_RQXW01000008.1"/>
</dbReference>
<dbReference type="InterPro" id="IPR050418">
    <property type="entry name" value="D-iso_2-hydroxyacid_DH_PdxB"/>
</dbReference>
<keyword evidence="8" id="KW-1185">Reference proteome</keyword>
<dbReference type="SUPFAM" id="SSF51735">
    <property type="entry name" value="NAD(P)-binding Rossmann-fold domains"/>
    <property type="match status" value="1"/>
</dbReference>
<dbReference type="OrthoDB" id="9805416at2"/>